<feature type="compositionally biased region" description="Basic and acidic residues" evidence="21">
    <location>
        <begin position="1563"/>
        <end position="1590"/>
    </location>
</feature>
<evidence type="ECO:0000256" key="19">
    <source>
        <dbReference type="ARBA" id="ARBA00023200"/>
    </source>
</evidence>
<dbReference type="Gene3D" id="3.40.50.1820">
    <property type="entry name" value="alpha/beta hydrolase"/>
    <property type="match status" value="1"/>
</dbReference>
<dbReference type="PANTHER" id="PTHR12277:SF81">
    <property type="entry name" value="PROTEIN ABHD13"/>
    <property type="match status" value="1"/>
</dbReference>
<dbReference type="InterPro" id="IPR011509">
    <property type="entry name" value="RtxA_toxin"/>
</dbReference>
<dbReference type="InterPro" id="IPR029058">
    <property type="entry name" value="AB_hydrolase_fold"/>
</dbReference>
<dbReference type="Pfam" id="PF21735">
    <property type="entry name" value="RtxA_C"/>
    <property type="match status" value="7"/>
</dbReference>
<evidence type="ECO:0000256" key="21">
    <source>
        <dbReference type="SAM" id="MobiDB-lite"/>
    </source>
</evidence>
<dbReference type="EMBL" id="NITY01000010">
    <property type="protein sequence ID" value="PHM39494.1"/>
    <property type="molecule type" value="Genomic_DNA"/>
</dbReference>
<dbReference type="SUPFAM" id="SSF51120">
    <property type="entry name" value="beta-Roll"/>
    <property type="match status" value="2"/>
</dbReference>
<dbReference type="EMBL" id="FORG01000001">
    <property type="protein sequence ID" value="SFI47088.1"/>
    <property type="molecule type" value="Genomic_DNA"/>
</dbReference>
<dbReference type="CDD" id="cd20495">
    <property type="entry name" value="C58_PaToxP-like"/>
    <property type="match status" value="1"/>
</dbReference>
<dbReference type="STRING" id="351675.SAMN05421680_101338"/>
<evidence type="ECO:0000256" key="16">
    <source>
        <dbReference type="ARBA" id="ARBA00023026"/>
    </source>
</evidence>
<evidence type="ECO:0000256" key="18">
    <source>
        <dbReference type="ARBA" id="ARBA00023136"/>
    </source>
</evidence>
<evidence type="ECO:0000313" key="24">
    <source>
        <dbReference type="EMBL" id="SFI47088.1"/>
    </source>
</evidence>
<evidence type="ECO:0000313" key="26">
    <source>
        <dbReference type="Proteomes" id="UP000224607"/>
    </source>
</evidence>
<dbReference type="GO" id="GO:0044164">
    <property type="term" value="C:host cell cytosol"/>
    <property type="evidence" value="ECO:0007669"/>
    <property type="project" value="UniProtKB-SubCell"/>
</dbReference>
<evidence type="ECO:0000256" key="14">
    <source>
        <dbReference type="ARBA" id="ARBA00022842"/>
    </source>
</evidence>
<accession>A0A1I3IGI9</accession>
<feature type="region of interest" description="Disordered" evidence="21">
    <location>
        <begin position="1545"/>
        <end position="1656"/>
    </location>
</feature>
<dbReference type="InterPro" id="IPR011049">
    <property type="entry name" value="Serralysin-like_metalloprot_C"/>
</dbReference>
<dbReference type="SUPFAM" id="SSF158842">
    <property type="entry name" value="PMT central region-like"/>
    <property type="match status" value="1"/>
</dbReference>
<keyword evidence="9" id="KW-0479">Metal-binding</keyword>
<dbReference type="InterPro" id="IPR048568">
    <property type="entry name" value="RtxA_C"/>
</dbReference>
<dbReference type="Gene3D" id="2.160.20.160">
    <property type="match status" value="1"/>
</dbReference>
<keyword evidence="15" id="KW-1043">Host membrane</keyword>
<sequence length="4503" mass="488744">MGKPFWRSVEYFFTGNYSADDGDNNIVAIGFGGKIHAYGGNDHITLGSIGASVYTGTGNDTVVGGAAYLKVNDTSGDLTVKGAAGYAEIYKEGYGDITFAGAAGGAVIQHDGNTGNLSYSGAAAYNNLNRRGNLGDITFKGAGGYNNLYSDVAHGNIYFAGAGGYNQITRKGVSDDFSGEGIAYANAEEIILTKATMGGSWIQHSQKVVGVKSTREANTYLFAFADEKYTKVNKVRLYNDPKTGRLKYYTTSWYKQGNQLDKLAELDVSDYGGFQVVDVDGAYTLSDLAVEQHQVVTIHAIEKELPEDQWVTYAGGVQIAAESIILSDAKMGGYAVARDGSTVDVKPVKSLRMENTYLYAKVLDGYTKVVMVQLKNDPETGALKYIAQPWYKEGDHTAEVANQFVGPNYGYKALGKGSYTLSDVNYSVNTVRVFTGHVTGMHEFTEQELFKSAPDSNSQSSGDVHYEGAGGGNVIKSNVHHGNVVFKGAGIANVILHHSETGNTEFDGAGAANVIFKKGKKGNLIFNGAGIANVITHISSVRPNVHSSQISRNTNDGLTKVMALGGANILTRKGSGNVSAVMGGGTNVLTHIGDGDTTGMMLGGANVMTKVGHGDTTGIMFGIGNILSHIGNGQTLGVMGAAGNIFTKVGDGETIAAMLGLGNLFTHVGQGDDYAFMAGGANVFTKVGDGKALALMAALGNVFTHVGEGLTVALMLAKGNIATKVGDGEMLAAMIGEANVMTHIGHGSTFAAMLGGANVMTKVGDGLTVGLMIGKANIYTHVGNGTHIGLLAGNANIMTKVGNETTLAAMFGQANIMTHAGNGLTGVLALGKANVVTKVGQGFMGVVASAEANIATHVGDGTTAGLLHGKGNILTKVGNGTTVGLLVSQIGNVMTHIGNGNMAGFAKGKANIMTKMGDGLATHAAWGDANVMTHLGKGEHYSFARGTANIVTKVGDGQTATVANGQANVVTHVGKGNDYTGAWGNANVITKVGDGRNVTLAKGNANIVTQIGEGDSFNALWSQGNIVTKVGHGTQVTVGKGKSNITTTVGDGLSVTAAHGDLNVNTKWGDGISVNAAWGKFNINTKVGNGLNVSVMKGSGNANIHVGDGTNIHASYARHNLAVQVGNGDFYSVAVASSNSQSNKLEALFSNIKQTVLGVAGSQGINYLIQGDEASTSGSYRGRGAINLPDVTHLDGFKMTEIDEVTSDLKSDLKGAVTQISSPDTHKIQQIMDDDAIPQKRQPNKQQPNLILNGDFEQGSLGWQATQGTETQHPAASYGLDNDDHGAHVSELDANANTTISQDIHDLTEGELIILDFDFARRAGSNDDNGMEVFWNGERVFATSADKIQWQHKQLELFAQTGRNRLEFKGTGISDGKGYLLDNVMAYSERTDPARAKYTVKDPISADVLNDKAGAEADQQRLMQEREKQLAAIAKTQLQLESTDINALNSNGLSQRDAIKDEEYTVTADLVARADLLAGLNNEANANYQGKSGEQWRNAFAGDLLDELQSQLEQTKVTAGQQLENAVSDLRQQQKKIAIAVAQSESGAAKGEQNRLNAQQDVDDARSKAEFREQEARAQQKRAQQAERDGYNTLNQAEVEASQVARESHHTSHQNENSGSGLSGKAYESSGAGDIGSHIDTAYSGQSDGRFSQEHPELNEDFSELVDAKQAIQRLQINAGVRGKNITSLLTKNPPLSEIQLPETHRPETHVVAPQWSASSAISGLDFSGLDLLRADLSGLEALGNADAPKNRASQRSTNSSGSSSFSFINTRVQKVADIYRWLNSDNYRLTDLSQDNETPIPGFQRIEVEIHDNIRHRMIEFIESQLSNMLDKEPKARIASLAKLFVDSTLDYDWDKRVRFLARLESLGYSFAPAEGDKSVITFWSGKNFTQYRHVLNAAQPDDKEVVYDIDLKGNAFALELNKQLMNWGNISFDPDDPQQKTLHSAINAAARSNIGFWSSVFATNARGDVYVIAENGLRLGNFFWNVELPVLRQLQREGMINEIRFLDKPAHEYQNIPLELIGRRLTDTDVKVKIRFDALSLAEQKKYLALDPQGYQPGTMIDLNIKLSAVDGMLNKAIPFYRLRSERNVLIQKGNKGFEVHQWPENRNYRFKTIKMADQQDPAQIKAIEHFILANYASYDEFPQELHLVDNQIVSHDKGHTRILAEKTEGSWRYRPNTDLMSLSELQHRAYVRGKPSGESYQNIIRGMRAYEQSLLEDRDYSLDAIEKLTYLHQQVEGYVLGHPESGRAAALKLLLSQINTRLEESLILAEPTLRSSSKGNFSELYSKLDNANLKDSKHLYIDADGDFVTRGKFSVQIAKDTAGVGLEQVMAAIRREYGQEVTNAVFSQLTPYDLATDGKGIDVAGLKKVHKAIEQHLSPVSATLYIWKPSETSTIGHSALQIGQGRVLLGAADIADFNDMNYVSWWPAGGKSIEMREFFNISTEEFPDLRLRWRDFSQPAHQNPALRFDVAAEEDDDFGLSDGTYKLKEFLEKLKRAKGVDATFKDVSESFAISALSDPTLLETAGIPEYIYRPFLAQWADPGMDMDEVGQRFAEVLRMAAQMQTPKRVEKLLENVTRQFAERELSDINDFKNSKIEPGRVYRINLEGLDVGAMQAEWHKISNDPDARYQLLTKNCSSVVARVLQAGGADKVLGSKWRPFFGVWTPNELFNFGEALQKAAQLNRINEKWQRLNGEESDAILEHAYKKHEEMLEKVAIPSDDAPPRESASFDPLTRFMNNELYGVKEDRRRVSKFVQIQLGRAMDRHAAEKVTLQGEIGRLEGYYHLGSNKLRNPSANGSANKVVLFIHGSGSSAEEQAFKIKDHYQFQGIDVLAVNMRGYGNSDGRPSELGLYQDARTMFRYLVNDRGISPDNIVIHGYSMGAPVAADLARYAERRRQAVAGLLLDRPMPSMAKAITAHGIPNPTGLTGALAKAVNGKFSTEKNLQGLSIQTSIMLLTDNEGLGAEGEKLRTKLIDAGYDISGEQTYHGHDASHPLMEQYAKKIVSNLFEGNFRTRHSVVLKGIKSDLRRYAVALQPTVDDSGRQQDIRATKAFLAGYKYGHAERIIDGFHSDMNIKQLVDMLVKKSWTAEQKGALAWEIENRALKITLQPKTEKYNRLFRDVTSMGMADPKASEHLAPQLLLLNLSNDGFGGRCVPLSKLVLVAKQLENEGREGVASALLNKLYSAASVLSHPELYSEIEQTNASKLLGTLSALYARNPMFDSSTKVWQEKLAGEQALTVKGVIEKITATNVEGAPILLELNTLGHAMAAWSKGSGENRMYGFYDPNVGIVEFSSAEKFGNYLTRFFGRSDLNMATKYKMTKNGDRERVFDRVIVLDGQAMASYRPVLGDRTTMKDILDMDIFDGTPMKNALGAERPLDNQNVSEWERVTVTERATGEDHADGESARGNSRFDGQIIIQTENDPVVARAAANLAGKHPDSSVIVQLDANGQYRVVYGKPTKLAGKIRWQVVGHGRDAVEHSHAYSHTRMSGYSAAELAMRLKQLSNSFPYPGQPEHISLVGCSLISNDKRDGFARHLISALDGYGIRTSVSARSSDVAVDNRGRKYTRGAQEQWVHKLQDNKTVLYWNQQGKLESRSERVRHGISENDIVLSRVGNHGIGNIEKNTFATGAIANNTETFHAPESRNYPHNGAGKNTTNNRLSYSGNVQIQAGDGEFTAINWGTTNAGIKVGSGGFKSLAFGDNNVMVHLGEGDSKHSINIAGYQALEGAQLFIGNRNVSFNQGRSNDLIVMMDKSIPTPPLLNPFDGVSRVSGVLQQIAGEFSAPNWLSSQETQWTIGSVKKYLSDMSGLDQTSSVDYHSLTDLDSQYARSGRGLKSDLEGALNKKYNQWLSGNSSSFGDLSRADRFRQANEKLAFNFAIGGQGADIQVTTGNWNFMFGDNIQSILDINLGSLFGLMTQQYTSTGLAKTTLTFSPADLPRQLKNKLLGRLANVSADTTLAEIFGVDYTPQGQIISRSSQPVDGVAILKEMLQIIGEFSGNQLQSFVDPQVLRDGLKANIAAGSDGLNSFLASHGLQEKAPMEDSKAAESSELPLAAGEIQPTAEPADPERTFGLNSLNLPNLFATLFSQNKQAEMQQLAANLKQNLTDDLLHMQDKTFDFLRNSGHLQGDGDIHVSLGNYNFNWGGDGKDLGAYLGDNNNFWGGRGDDVFYSMGISNIFTGGDGNDMGVMLGRENMMFGGKGNDVAVVAGRINYAYMGDGDDQVFAFGEGGVIDGGKGRDYIVASGNFNRIDAGNDQDYVVAIGNNNQVDLGAGNDFATVFGNDNRIDGNRGNNAIKLMGYHALIHGGTGNDHLIADVVSKFSQLNGGDGDDLLVLGGYQNRFSGGAGVNSYVVSGDVIDNVVEDIKQGDRIIFNNLNWQDLWFQRSGYDLVLLTARNVNTNAEQGQFEAIGSVTFNDYFNGNRAVIVTQMGEQNGQGERDVTALSANAVDSLVQAMSGFAPAMSGSGFIDSLDSKTQSSIMMAWADTTIAPTEKSKLI</sequence>
<evidence type="ECO:0000256" key="3">
    <source>
        <dbReference type="ARBA" id="ARBA00004613"/>
    </source>
</evidence>
<dbReference type="Pfam" id="PF11647">
    <property type="entry name" value="MLD"/>
    <property type="match status" value="1"/>
</dbReference>
<dbReference type="Pfam" id="PF00561">
    <property type="entry name" value="Abhydrolase_1"/>
    <property type="match status" value="1"/>
</dbReference>
<keyword evidence="17" id="KW-0446">Lipid-binding</keyword>
<evidence type="ECO:0000256" key="7">
    <source>
        <dbReference type="ARBA" id="ARBA00022670"/>
    </source>
</evidence>
<dbReference type="PROSITE" id="PS51771">
    <property type="entry name" value="CGT_MARTX_CPD"/>
    <property type="match status" value="1"/>
</dbReference>
<keyword evidence="16" id="KW-0843">Virulence</keyword>
<dbReference type="Proteomes" id="UP000224607">
    <property type="component" value="Unassembled WGS sequence"/>
</dbReference>
<feature type="region of interest" description="Disordered" evidence="21">
    <location>
        <begin position="1745"/>
        <end position="1765"/>
    </location>
</feature>
<evidence type="ECO:0000313" key="23">
    <source>
        <dbReference type="EMBL" id="PHM39494.1"/>
    </source>
</evidence>
<dbReference type="GO" id="GO:0006508">
    <property type="term" value="P:proteolysis"/>
    <property type="evidence" value="ECO:0007669"/>
    <property type="project" value="UniProtKB-KW"/>
</dbReference>
<feature type="compositionally biased region" description="Low complexity" evidence="21">
    <location>
        <begin position="1754"/>
        <end position="1765"/>
    </location>
</feature>
<evidence type="ECO:0000256" key="15">
    <source>
        <dbReference type="ARBA" id="ARBA00022870"/>
    </source>
</evidence>
<dbReference type="GO" id="GO:0020002">
    <property type="term" value="C:host cell plasma membrane"/>
    <property type="evidence" value="ECO:0007669"/>
    <property type="project" value="UniProtKB-SubCell"/>
</dbReference>
<feature type="domain" description="Peptidase C80" evidence="22">
    <location>
        <begin position="3407"/>
        <end position="3591"/>
    </location>
</feature>
<keyword evidence="26" id="KW-1185">Reference proteome</keyword>
<reference evidence="25" key="1">
    <citation type="submission" date="2016-10" db="EMBL/GenBank/DDBJ databases">
        <authorList>
            <person name="Varghese N."/>
            <person name="Submissions S."/>
        </authorList>
    </citation>
    <scope>NUCLEOTIDE SEQUENCE [LARGE SCALE GENOMIC DNA]</scope>
    <source>
        <strain evidence="25">DSM 17908</strain>
    </source>
</reference>
<keyword evidence="14" id="KW-0460">Magnesium</keyword>
<evidence type="ECO:0000256" key="13">
    <source>
        <dbReference type="ARBA" id="ARBA00022813"/>
    </source>
</evidence>
<evidence type="ECO:0000256" key="9">
    <source>
        <dbReference type="ARBA" id="ARBA00022723"/>
    </source>
</evidence>
<dbReference type="Pfam" id="PF07634">
    <property type="entry name" value="RtxA"/>
    <property type="match status" value="32"/>
</dbReference>
<evidence type="ECO:0000256" key="6">
    <source>
        <dbReference type="ARBA" id="ARBA00022656"/>
    </source>
</evidence>
<evidence type="ECO:0000256" key="5">
    <source>
        <dbReference type="ARBA" id="ARBA00022525"/>
    </source>
</evidence>
<dbReference type="GO" id="GO:0016740">
    <property type="term" value="F:transferase activity"/>
    <property type="evidence" value="ECO:0007669"/>
    <property type="project" value="UniProtKB-KW"/>
</dbReference>
<evidence type="ECO:0000256" key="20">
    <source>
        <dbReference type="ARBA" id="ARBA00023586"/>
    </source>
</evidence>
<dbReference type="NCBIfam" id="NF012221">
    <property type="entry name" value="MARTX_Nterm"/>
    <property type="match status" value="1"/>
</dbReference>
<dbReference type="Gene3D" id="1.20.140.180">
    <property type="match status" value="1"/>
</dbReference>
<keyword evidence="8" id="KW-0808">Transferase</keyword>
<dbReference type="Pfam" id="PF11713">
    <property type="entry name" value="Peptidase_C80"/>
    <property type="match status" value="1"/>
</dbReference>
<gene>
    <name evidence="24" type="ORF">SAMN05421680_101338</name>
    <name evidence="23" type="ORF">Xmau_02842</name>
</gene>
<keyword evidence="12" id="KW-0788">Thiol protease</keyword>
<evidence type="ECO:0000256" key="2">
    <source>
        <dbReference type="ARBA" id="ARBA00004165"/>
    </source>
</evidence>
<dbReference type="CDD" id="cd16840">
    <property type="entry name" value="toxin_MLD"/>
    <property type="match status" value="1"/>
</dbReference>
<dbReference type="InterPro" id="IPR020974">
    <property type="entry name" value="CPD_dom"/>
</dbReference>
<evidence type="ECO:0000313" key="25">
    <source>
        <dbReference type="Proteomes" id="UP000198919"/>
    </source>
</evidence>
<keyword evidence="19" id="KW-1035">Host cytoplasm</keyword>
<reference evidence="24" key="2">
    <citation type="submission" date="2016-10" db="EMBL/GenBank/DDBJ databases">
        <authorList>
            <person name="de Groot N.N."/>
        </authorList>
    </citation>
    <scope>NUCLEOTIDE SEQUENCE [LARGE SCALE GENOMIC DNA]</scope>
    <source>
        <strain evidence="24">DSM 17908</strain>
    </source>
</reference>
<dbReference type="GO" id="GO:0005576">
    <property type="term" value="C:extracellular region"/>
    <property type="evidence" value="ECO:0007669"/>
    <property type="project" value="UniProtKB-SubCell"/>
</dbReference>
<evidence type="ECO:0000256" key="17">
    <source>
        <dbReference type="ARBA" id="ARBA00023121"/>
    </source>
</evidence>
<evidence type="ECO:0000256" key="8">
    <source>
        <dbReference type="ARBA" id="ARBA00022679"/>
    </source>
</evidence>
<keyword evidence="4" id="KW-1032">Host cell membrane</keyword>
<dbReference type="GO" id="GO:0008289">
    <property type="term" value="F:lipid binding"/>
    <property type="evidence" value="ECO:0007669"/>
    <property type="project" value="UniProtKB-KW"/>
</dbReference>
<dbReference type="RefSeq" id="WP_092507293.1">
    <property type="nucleotide sequence ID" value="NZ_CAWNQB010000002.1"/>
</dbReference>
<dbReference type="Proteomes" id="UP000198919">
    <property type="component" value="Unassembled WGS sequence"/>
</dbReference>
<dbReference type="GO" id="GO:0008234">
    <property type="term" value="F:cysteine-type peptidase activity"/>
    <property type="evidence" value="ECO:0007669"/>
    <property type="project" value="UniProtKB-KW"/>
</dbReference>
<protein>
    <submittedName>
        <fullName evidence="23">RTX cytotoxin</fullName>
    </submittedName>
    <submittedName>
        <fullName evidence="24">RTX toxin RtxA</fullName>
    </submittedName>
</protein>
<dbReference type="GO" id="GO:0090729">
    <property type="term" value="F:toxin activity"/>
    <property type="evidence" value="ECO:0007669"/>
    <property type="project" value="UniProtKB-KW"/>
</dbReference>
<evidence type="ECO:0000256" key="4">
    <source>
        <dbReference type="ARBA" id="ARBA00022511"/>
    </source>
</evidence>
<dbReference type="CDD" id="cd20501">
    <property type="entry name" value="C80_RtxA-like"/>
    <property type="match status" value="1"/>
</dbReference>
<keyword evidence="13" id="KW-0068">Autocatalytic cleavage</keyword>
<organism evidence="24 25">
    <name type="scientific">Xenorhabdus mauleonii</name>
    <dbReference type="NCBI Taxonomy" id="351675"/>
    <lineage>
        <taxon>Bacteria</taxon>
        <taxon>Pseudomonadati</taxon>
        <taxon>Pseudomonadota</taxon>
        <taxon>Gammaproteobacteria</taxon>
        <taxon>Enterobacterales</taxon>
        <taxon>Morganellaceae</taxon>
        <taxon>Xenorhabdus</taxon>
    </lineage>
</organism>
<dbReference type="SUPFAM" id="SSF53474">
    <property type="entry name" value="alpha/beta-Hydrolases"/>
    <property type="match status" value="1"/>
</dbReference>
<dbReference type="InterPro" id="IPR000073">
    <property type="entry name" value="AB_hydrolase_1"/>
</dbReference>
<dbReference type="InterPro" id="IPR038383">
    <property type="entry name" value="CPD_dom_sf"/>
</dbReference>
<proteinExistence type="predicted"/>
<reference evidence="23 26" key="3">
    <citation type="journal article" date="2017" name="Nat. Microbiol.">
        <title>Natural product diversity associated with the nematode symbionts Photorhabdus and Xenorhabdus.</title>
        <authorList>
            <person name="Tobias N.J."/>
            <person name="Wolff H."/>
            <person name="Djahanschiri B."/>
            <person name="Grundmann F."/>
            <person name="Kronenwerth M."/>
            <person name="Shi Y.M."/>
            <person name="Simonyi S."/>
            <person name="Grun P."/>
            <person name="Shapiro-Ilan D."/>
            <person name="Pidot S.J."/>
            <person name="Stinear T.P."/>
            <person name="Ebersberger I."/>
            <person name="Bode H.B."/>
        </authorList>
    </citation>
    <scope>NUCLEOTIDE SEQUENCE [LARGE SCALE GENOMIC DNA]</scope>
    <source>
        <strain evidence="23 26">DSM 17908</strain>
    </source>
</reference>
<keyword evidence="6" id="KW-0800">Toxin</keyword>
<dbReference type="InterPro" id="IPR020972">
    <property type="entry name" value="Dermonecrotic/RTX_toxin_MLD"/>
</dbReference>
<dbReference type="InterPro" id="IPR049824">
    <property type="entry name" value="RtxA-like_C80"/>
</dbReference>
<keyword evidence="11" id="KW-0378">Hydrolase</keyword>
<keyword evidence="18" id="KW-0472">Membrane</keyword>
<dbReference type="PANTHER" id="PTHR12277">
    <property type="entry name" value="ALPHA/BETA HYDROLASE DOMAIN-CONTAINING PROTEIN"/>
    <property type="match status" value="1"/>
</dbReference>
<evidence type="ECO:0000256" key="10">
    <source>
        <dbReference type="ARBA" id="ARBA00022737"/>
    </source>
</evidence>
<keyword evidence="5" id="KW-0964">Secreted</keyword>
<evidence type="ECO:0000256" key="12">
    <source>
        <dbReference type="ARBA" id="ARBA00022807"/>
    </source>
</evidence>
<evidence type="ECO:0000259" key="22">
    <source>
        <dbReference type="PROSITE" id="PS51771"/>
    </source>
</evidence>
<name>A0A1I3IGI9_9GAMM</name>
<evidence type="ECO:0000256" key="11">
    <source>
        <dbReference type="ARBA" id="ARBA00022801"/>
    </source>
</evidence>
<keyword evidence="10" id="KW-0677">Repeat</keyword>
<comment type="cofactor">
    <cofactor evidence="1">
        <name>Mg(2+)</name>
        <dbReference type="ChEBI" id="CHEBI:18420"/>
    </cofactor>
</comment>
<dbReference type="Gene3D" id="2.60.120.260">
    <property type="entry name" value="Galactose-binding domain-like"/>
    <property type="match status" value="1"/>
</dbReference>
<keyword evidence="7" id="KW-0645">Protease</keyword>
<dbReference type="OrthoDB" id="9798884at2"/>
<dbReference type="GO" id="GO:0046872">
    <property type="term" value="F:metal ion binding"/>
    <property type="evidence" value="ECO:0007669"/>
    <property type="project" value="UniProtKB-KW"/>
</dbReference>
<comment type="subcellular location">
    <subcellularLocation>
        <location evidence="2">Host cell membrane</location>
    </subcellularLocation>
    <subcellularLocation>
        <location evidence="20">Host cytoplasm</location>
        <location evidence="20">Host cytosol</location>
    </subcellularLocation>
    <subcellularLocation>
        <location evidence="3">Secreted</location>
    </subcellularLocation>
</comment>
<dbReference type="Gene3D" id="3.40.50.11050">
    <property type="match status" value="1"/>
</dbReference>
<evidence type="ECO:0000256" key="1">
    <source>
        <dbReference type="ARBA" id="ARBA00001946"/>
    </source>
</evidence>